<feature type="compositionally biased region" description="Low complexity" evidence="3">
    <location>
        <begin position="342"/>
        <end position="351"/>
    </location>
</feature>
<comment type="subcellular location">
    <subcellularLocation>
        <location evidence="2">Secreted</location>
    </subcellularLocation>
</comment>
<keyword evidence="2" id="KW-0624">Polysaccharide degradation</keyword>
<feature type="region of interest" description="Disordered" evidence="3">
    <location>
        <begin position="297"/>
        <end position="359"/>
    </location>
</feature>
<dbReference type="InterPro" id="IPR002022">
    <property type="entry name" value="Pec_lyase"/>
</dbReference>
<dbReference type="PANTHER" id="PTHR31683:SF18">
    <property type="entry name" value="PECTATE LYASE 21-RELATED"/>
    <property type="match status" value="1"/>
</dbReference>
<accession>A0ABN3JQL6</accession>
<evidence type="ECO:0000256" key="2">
    <source>
        <dbReference type="RuleBase" id="RU361173"/>
    </source>
</evidence>
<keyword evidence="2" id="KW-0964">Secreted</keyword>
<organism evidence="5 6">
    <name type="scientific">Streptomyces macrosporus</name>
    <dbReference type="NCBI Taxonomy" id="44032"/>
    <lineage>
        <taxon>Bacteria</taxon>
        <taxon>Bacillati</taxon>
        <taxon>Actinomycetota</taxon>
        <taxon>Actinomycetes</taxon>
        <taxon>Kitasatosporales</taxon>
        <taxon>Streptomycetaceae</taxon>
        <taxon>Streptomyces</taxon>
    </lineage>
</organism>
<evidence type="ECO:0000313" key="6">
    <source>
        <dbReference type="Proteomes" id="UP001501638"/>
    </source>
</evidence>
<evidence type="ECO:0000256" key="1">
    <source>
        <dbReference type="ARBA" id="ARBA00023239"/>
    </source>
</evidence>
<dbReference type="PANTHER" id="PTHR31683">
    <property type="entry name" value="PECTATE LYASE 18-RELATED"/>
    <property type="match status" value="1"/>
</dbReference>
<gene>
    <name evidence="5" type="ORF">GCM10010405_17460</name>
</gene>
<evidence type="ECO:0000313" key="5">
    <source>
        <dbReference type="EMBL" id="GAA2434905.1"/>
    </source>
</evidence>
<dbReference type="InterPro" id="IPR011050">
    <property type="entry name" value="Pectin_lyase_fold/virulence"/>
</dbReference>
<feature type="compositionally biased region" description="Low complexity" evidence="3">
    <location>
        <begin position="297"/>
        <end position="308"/>
    </location>
</feature>
<comment type="caution">
    <text evidence="5">The sequence shown here is derived from an EMBL/GenBank/DDBJ whole genome shotgun (WGS) entry which is preliminary data.</text>
</comment>
<dbReference type="RefSeq" id="WP_344321550.1">
    <property type="nucleotide sequence ID" value="NZ_BAAASZ010000017.1"/>
</dbReference>
<keyword evidence="2" id="KW-0119">Carbohydrate metabolism</keyword>
<sequence>MRHRNPVLLAAAAAPAGTPADRAASDPAVLAESSPVGFASVDALGQDGTTGGAGGPTVTVSTASELIAAIKAEGPRTVRVNDMIELPAGMYDVTSDKTIVGVGADSGISGGGLTIGLPVDDGVTSPPANAVHNVIVRNLTFKDAADDSINVQMFSHHIWIDHNDLSGGYDGLIDIKRGSGYITVSWNHTHHHTKNMLLGHSDENAAQDTGRLKVTYHHNWYDRTPQRNPRTRFGNPVHIFNNYFHRNSDTGPACDAGSGCFVEGNYSEDVEEPMTNSYSGPKGSIVERNNVFVGEETGEPVVGGTVDDPPNRQGHRDAGRGPRHHRPVAPGGGDGAQRRGGSRCSSTSRSRPASTTAVM</sequence>
<keyword evidence="6" id="KW-1185">Reference proteome</keyword>
<evidence type="ECO:0000256" key="3">
    <source>
        <dbReference type="SAM" id="MobiDB-lite"/>
    </source>
</evidence>
<dbReference type="Proteomes" id="UP001501638">
    <property type="component" value="Unassembled WGS sequence"/>
</dbReference>
<dbReference type="Gene3D" id="2.160.20.10">
    <property type="entry name" value="Single-stranded right-handed beta-helix, Pectin lyase-like"/>
    <property type="match status" value="1"/>
</dbReference>
<dbReference type="EMBL" id="BAAASZ010000017">
    <property type="protein sequence ID" value="GAA2434905.1"/>
    <property type="molecule type" value="Genomic_DNA"/>
</dbReference>
<comment type="similarity">
    <text evidence="2">Belongs to the polysaccharide lyase 1 family.</text>
</comment>
<dbReference type="SMART" id="SM00656">
    <property type="entry name" value="Amb_all"/>
    <property type="match status" value="1"/>
</dbReference>
<feature type="domain" description="Pectate lyase" evidence="4">
    <location>
        <begin position="53"/>
        <end position="273"/>
    </location>
</feature>
<keyword evidence="1 2" id="KW-0456">Lyase</keyword>
<dbReference type="SUPFAM" id="SSF51126">
    <property type="entry name" value="Pectin lyase-like"/>
    <property type="match status" value="1"/>
</dbReference>
<reference evidence="5 6" key="1">
    <citation type="journal article" date="2019" name="Int. J. Syst. Evol. Microbiol.">
        <title>The Global Catalogue of Microorganisms (GCM) 10K type strain sequencing project: providing services to taxonomists for standard genome sequencing and annotation.</title>
        <authorList>
            <consortium name="The Broad Institute Genomics Platform"/>
            <consortium name="The Broad Institute Genome Sequencing Center for Infectious Disease"/>
            <person name="Wu L."/>
            <person name="Ma J."/>
        </authorList>
    </citation>
    <scope>NUCLEOTIDE SEQUENCE [LARGE SCALE GENOMIC DNA]</scope>
    <source>
        <strain evidence="5 6">JCM 6305</strain>
    </source>
</reference>
<dbReference type="InterPro" id="IPR045032">
    <property type="entry name" value="PEL"/>
</dbReference>
<dbReference type="Pfam" id="PF00544">
    <property type="entry name" value="Pectate_lyase_4"/>
    <property type="match status" value="1"/>
</dbReference>
<protein>
    <recommendedName>
        <fullName evidence="4">Pectate lyase domain-containing protein</fullName>
    </recommendedName>
</protein>
<name>A0ABN3JQL6_9ACTN</name>
<evidence type="ECO:0000259" key="4">
    <source>
        <dbReference type="SMART" id="SM00656"/>
    </source>
</evidence>
<proteinExistence type="inferred from homology"/>
<dbReference type="InterPro" id="IPR012334">
    <property type="entry name" value="Pectin_lyas_fold"/>
</dbReference>